<dbReference type="GO" id="GO:0000978">
    <property type="term" value="F:RNA polymerase II cis-regulatory region sequence-specific DNA binding"/>
    <property type="evidence" value="ECO:0007669"/>
    <property type="project" value="TreeGrafter"/>
</dbReference>
<evidence type="ECO:0000256" key="1">
    <source>
        <dbReference type="ARBA" id="ARBA00009053"/>
    </source>
</evidence>
<dbReference type="eggNOG" id="KOG0869">
    <property type="taxonomic scope" value="Eukaryota"/>
</dbReference>
<proteinExistence type="inferred from homology"/>
<keyword evidence="4" id="KW-0804">Transcription</keyword>
<dbReference type="InterPro" id="IPR003958">
    <property type="entry name" value="CBFA_NFYB_domain"/>
</dbReference>
<dbReference type="Pfam" id="PF00808">
    <property type="entry name" value="CBFD_NFYB_HMF"/>
    <property type="match status" value="3"/>
</dbReference>
<dbReference type="GO" id="GO:0016602">
    <property type="term" value="C:CCAAT-binding factor complex"/>
    <property type="evidence" value="ECO:0007669"/>
    <property type="project" value="InterPro"/>
</dbReference>
<dbReference type="CDD" id="cd22907">
    <property type="entry name" value="HFD_NFYB"/>
    <property type="match status" value="2"/>
</dbReference>
<evidence type="ECO:0000256" key="2">
    <source>
        <dbReference type="ARBA" id="ARBA00023015"/>
    </source>
</evidence>
<evidence type="ECO:0000256" key="4">
    <source>
        <dbReference type="ARBA" id="ARBA00023163"/>
    </source>
</evidence>
<reference evidence="6" key="1">
    <citation type="journal article" date="2013" name="Nature">
        <title>Draft genome of the wheat A-genome progenitor Triticum urartu.</title>
        <authorList>
            <person name="Ling H.Q."/>
            <person name="Zhao S."/>
            <person name="Liu D."/>
            <person name="Wang J."/>
            <person name="Sun H."/>
            <person name="Zhang C."/>
            <person name="Fan H."/>
            <person name="Li D."/>
            <person name="Dong L."/>
            <person name="Tao Y."/>
            <person name="Gao C."/>
            <person name="Wu H."/>
            <person name="Li Y."/>
            <person name="Cui Y."/>
            <person name="Guo X."/>
            <person name="Zheng S."/>
            <person name="Wang B."/>
            <person name="Yu K."/>
            <person name="Liang Q."/>
            <person name="Yang W."/>
            <person name="Lou X."/>
            <person name="Chen J."/>
            <person name="Feng M."/>
            <person name="Jian J."/>
            <person name="Zhang X."/>
            <person name="Luo G."/>
            <person name="Jiang Y."/>
            <person name="Liu J."/>
            <person name="Wang Z."/>
            <person name="Sha Y."/>
            <person name="Zhang B."/>
            <person name="Wu H."/>
            <person name="Tang D."/>
            <person name="Shen Q."/>
            <person name="Xue P."/>
            <person name="Zou S."/>
            <person name="Wang X."/>
            <person name="Liu X."/>
            <person name="Wang F."/>
            <person name="Yang Y."/>
            <person name="An X."/>
            <person name="Dong Z."/>
            <person name="Zhang K."/>
            <person name="Zhang X."/>
            <person name="Luo M.C."/>
            <person name="Dvorak J."/>
            <person name="Tong Y."/>
            <person name="Wang J."/>
            <person name="Yang H."/>
            <person name="Li Z."/>
            <person name="Wang D."/>
            <person name="Zhang A."/>
            <person name="Wang J."/>
        </authorList>
    </citation>
    <scope>NUCLEOTIDE SEQUENCE</scope>
</reference>
<evidence type="ECO:0000313" key="6">
    <source>
        <dbReference type="EMBL" id="EMS64089.1"/>
    </source>
</evidence>
<feature type="domain" description="Transcription factor CBF/NF-Y/archaeal histone" evidence="5">
    <location>
        <begin position="127"/>
        <end position="176"/>
    </location>
</feature>
<dbReference type="PRINTS" id="PR00615">
    <property type="entry name" value="CCAATSUBUNTA"/>
</dbReference>
<keyword evidence="2" id="KW-0805">Transcription regulation</keyword>
<name>M8ASW7_TRIUA</name>
<organism evidence="6">
    <name type="scientific">Triticum urartu</name>
    <name type="common">Red wild einkorn</name>
    <name type="synonym">Crithodium urartu</name>
    <dbReference type="NCBI Taxonomy" id="4572"/>
    <lineage>
        <taxon>Eukaryota</taxon>
        <taxon>Viridiplantae</taxon>
        <taxon>Streptophyta</taxon>
        <taxon>Embryophyta</taxon>
        <taxon>Tracheophyta</taxon>
        <taxon>Spermatophyta</taxon>
        <taxon>Magnoliopsida</taxon>
        <taxon>Liliopsida</taxon>
        <taxon>Poales</taxon>
        <taxon>Poaceae</taxon>
        <taxon>BOP clade</taxon>
        <taxon>Pooideae</taxon>
        <taxon>Triticodae</taxon>
        <taxon>Triticeae</taxon>
        <taxon>Triticinae</taxon>
        <taxon>Triticum</taxon>
    </lineage>
</organism>
<dbReference type="PROSITE" id="PS00685">
    <property type="entry name" value="NFYB_HAP3"/>
    <property type="match status" value="1"/>
</dbReference>
<gene>
    <name evidence="6" type="ORF">TRIUR3_29383</name>
</gene>
<sequence>MKQVLPPNAKVSKEAKETMQECVSEFISFVTGEASDKCHKEKRKTVNGDDGSCWRYSKGISSRVPRKAFPGFLCRFFRGDGAAKPPPPSDPRGKEAPLPIANVGRIMKDVLPPEAKVSKHAKEDVLPPEAKVSKHAKEVIQECATEFIGFVTGEASERCRRERRKTVNGDDICHAMTTLGLDNYAGSRSPAPPPPGDGMIQIDVWGELSNSRGNEKHGRD</sequence>
<feature type="domain" description="Transcription factor CBF/NF-Y/archaeal histone" evidence="5">
    <location>
        <begin position="1"/>
        <end position="50"/>
    </location>
</feature>
<feature type="domain" description="Transcription factor CBF/NF-Y/archaeal histone" evidence="5">
    <location>
        <begin position="98"/>
        <end position="123"/>
    </location>
</feature>
<keyword evidence="3" id="KW-0238">DNA-binding</keyword>
<dbReference type="PANTHER" id="PTHR11064">
    <property type="entry name" value="CCAAT-BINDING TRANSCRIPTION FACTOR-RELATED"/>
    <property type="match status" value="1"/>
</dbReference>
<dbReference type="EMBL" id="KD061191">
    <property type="protein sequence ID" value="EMS64089.1"/>
    <property type="molecule type" value="Genomic_DNA"/>
</dbReference>
<dbReference type="InterPro" id="IPR003956">
    <property type="entry name" value="Transcrpt_fac_NFYB/HAP3_CS"/>
</dbReference>
<dbReference type="Gene3D" id="1.10.20.10">
    <property type="entry name" value="Histone, subunit A"/>
    <property type="match status" value="3"/>
</dbReference>
<dbReference type="InterPro" id="IPR009072">
    <property type="entry name" value="Histone-fold"/>
</dbReference>
<evidence type="ECO:0000256" key="3">
    <source>
        <dbReference type="ARBA" id="ARBA00023125"/>
    </source>
</evidence>
<evidence type="ECO:0000259" key="5">
    <source>
        <dbReference type="Pfam" id="PF00808"/>
    </source>
</evidence>
<dbReference type="PANTHER" id="PTHR11064:SF149">
    <property type="entry name" value="OS01G0935100 PROTEIN"/>
    <property type="match status" value="1"/>
</dbReference>
<dbReference type="SUPFAM" id="SSF47113">
    <property type="entry name" value="Histone-fold"/>
    <property type="match status" value="2"/>
</dbReference>
<accession>M8ASW7</accession>
<dbReference type="AlphaFoldDB" id="M8ASW7"/>
<dbReference type="STRING" id="4572.M8ASW7"/>
<dbReference type="OMA" id="EKCTIVP"/>
<protein>
    <submittedName>
        <fullName evidence="6">Nuclear transcription factor Y subunit B-4</fullName>
    </submittedName>
</protein>
<dbReference type="GO" id="GO:0046982">
    <property type="term" value="F:protein heterodimerization activity"/>
    <property type="evidence" value="ECO:0007669"/>
    <property type="project" value="InterPro"/>
</dbReference>
<dbReference type="InterPro" id="IPR027113">
    <property type="entry name" value="Transc_fact_NFYB/HAP3"/>
</dbReference>
<comment type="similarity">
    <text evidence="1">Belongs to the NFYB/HAP3 subunit family.</text>
</comment>
<dbReference type="GO" id="GO:0001228">
    <property type="term" value="F:DNA-binding transcription activator activity, RNA polymerase II-specific"/>
    <property type="evidence" value="ECO:0007669"/>
    <property type="project" value="InterPro"/>
</dbReference>